<dbReference type="GO" id="GO:0004180">
    <property type="term" value="F:carboxypeptidase activity"/>
    <property type="evidence" value="ECO:0007669"/>
    <property type="project" value="UniProtKB-ARBA"/>
</dbReference>
<evidence type="ECO:0000256" key="4">
    <source>
        <dbReference type="ARBA" id="ARBA00022960"/>
    </source>
</evidence>
<reference evidence="10 11" key="1">
    <citation type="submission" date="2019-09" db="EMBL/GenBank/DDBJ databases">
        <authorList>
            <person name="Kritzky A."/>
            <person name="Schelkanova E.Y."/>
            <person name="Alkhova Z.V."/>
            <person name="Smirnova N.I."/>
        </authorList>
    </citation>
    <scope>NUCLEOTIDE SEQUENCE [LARGE SCALE GENOMIC DNA]</scope>
    <source>
        <strain evidence="10 11">M1526</strain>
    </source>
</reference>
<feature type="domain" description="L,D-TPase catalytic" evidence="9">
    <location>
        <begin position="26"/>
        <end position="163"/>
    </location>
</feature>
<feature type="signal peptide" evidence="8">
    <location>
        <begin position="1"/>
        <end position="20"/>
    </location>
</feature>
<dbReference type="EMBL" id="VUAA01000019">
    <property type="protein sequence ID" value="KAA1253690.1"/>
    <property type="molecule type" value="Genomic_DNA"/>
</dbReference>
<organism evidence="10 11">
    <name type="scientific">Vibrio cholerae</name>
    <dbReference type="NCBI Taxonomy" id="666"/>
    <lineage>
        <taxon>Bacteria</taxon>
        <taxon>Pseudomonadati</taxon>
        <taxon>Pseudomonadota</taxon>
        <taxon>Gammaproteobacteria</taxon>
        <taxon>Vibrionales</taxon>
        <taxon>Vibrionaceae</taxon>
        <taxon>Vibrio</taxon>
    </lineage>
</organism>
<dbReference type="GO" id="GO:0016740">
    <property type="term" value="F:transferase activity"/>
    <property type="evidence" value="ECO:0007669"/>
    <property type="project" value="UniProtKB-KW"/>
</dbReference>
<dbReference type="Gene3D" id="2.40.440.10">
    <property type="entry name" value="L,D-transpeptidase catalytic domain-like"/>
    <property type="match status" value="1"/>
</dbReference>
<protein>
    <submittedName>
        <fullName evidence="10">L,D-transpeptidase family protein</fullName>
    </submittedName>
</protein>
<sequence length="164" mass="18291">MFRICMLFLLISSVSFPAYPHTQTKDKILVIKSERVLLLLKNNKIAKEYKIALGKNPVGDKVKQGDNKTPEGKYQIVSKNSQSKFYLNLAINYPSNLDIKEAKRLGVNPGGNIVIHGLPNKAPSFIHDELMSENWTNGCIALHNSDIRDLFDSVPVGTSIDILP</sequence>
<evidence type="ECO:0000313" key="10">
    <source>
        <dbReference type="EMBL" id="KAA1253690.1"/>
    </source>
</evidence>
<evidence type="ECO:0000256" key="7">
    <source>
        <dbReference type="PROSITE-ProRule" id="PRU01373"/>
    </source>
</evidence>
<feature type="active site" description="Nucleophile" evidence="7">
    <location>
        <position position="139"/>
    </location>
</feature>
<dbReference type="PANTHER" id="PTHR36699:SF1">
    <property type="entry name" value="L,D-TRANSPEPTIDASE YAFK-RELATED"/>
    <property type="match status" value="1"/>
</dbReference>
<dbReference type="CDD" id="cd16913">
    <property type="entry name" value="YkuD_like"/>
    <property type="match status" value="1"/>
</dbReference>
<dbReference type="SUPFAM" id="SSF141523">
    <property type="entry name" value="L,D-transpeptidase catalytic domain-like"/>
    <property type="match status" value="1"/>
</dbReference>
<comment type="pathway">
    <text evidence="1 7">Cell wall biogenesis; peptidoglycan biosynthesis.</text>
</comment>
<dbReference type="UniPathway" id="UPA00219"/>
<dbReference type="Pfam" id="PF03734">
    <property type="entry name" value="YkuD"/>
    <property type="match status" value="1"/>
</dbReference>
<dbReference type="AlphaFoldDB" id="A0A5B1C201"/>
<evidence type="ECO:0000259" key="9">
    <source>
        <dbReference type="PROSITE" id="PS52029"/>
    </source>
</evidence>
<proteinExistence type="inferred from homology"/>
<dbReference type="GO" id="GO:0071555">
    <property type="term" value="P:cell wall organization"/>
    <property type="evidence" value="ECO:0007669"/>
    <property type="project" value="UniProtKB-UniRule"/>
</dbReference>
<evidence type="ECO:0000256" key="6">
    <source>
        <dbReference type="ARBA" id="ARBA00023316"/>
    </source>
</evidence>
<keyword evidence="6 7" id="KW-0961">Cell wall biogenesis/degradation</keyword>
<dbReference type="Proteomes" id="UP000323225">
    <property type="component" value="Unassembled WGS sequence"/>
</dbReference>
<dbReference type="InterPro" id="IPR005490">
    <property type="entry name" value="LD_TPept_cat_dom"/>
</dbReference>
<keyword evidence="8" id="KW-0732">Signal</keyword>
<dbReference type="PANTHER" id="PTHR36699">
    <property type="entry name" value="LD-TRANSPEPTIDASE"/>
    <property type="match status" value="1"/>
</dbReference>
<evidence type="ECO:0000256" key="1">
    <source>
        <dbReference type="ARBA" id="ARBA00004752"/>
    </source>
</evidence>
<evidence type="ECO:0000313" key="11">
    <source>
        <dbReference type="Proteomes" id="UP000323225"/>
    </source>
</evidence>
<dbReference type="InterPro" id="IPR038063">
    <property type="entry name" value="Transpep_catalytic_dom"/>
</dbReference>
<evidence type="ECO:0000256" key="5">
    <source>
        <dbReference type="ARBA" id="ARBA00022984"/>
    </source>
</evidence>
<gene>
    <name evidence="10" type="ORF">F0M16_16600</name>
</gene>
<comment type="similarity">
    <text evidence="2">Belongs to the YkuD family.</text>
</comment>
<feature type="active site" description="Proton donor/acceptor" evidence="7">
    <location>
        <position position="116"/>
    </location>
</feature>
<dbReference type="GO" id="GO:0009252">
    <property type="term" value="P:peptidoglycan biosynthetic process"/>
    <property type="evidence" value="ECO:0007669"/>
    <property type="project" value="UniProtKB-UniPathway"/>
</dbReference>
<comment type="caution">
    <text evidence="10">The sequence shown here is derived from an EMBL/GenBank/DDBJ whole genome shotgun (WGS) entry which is preliminary data.</text>
</comment>
<feature type="chain" id="PRO_5030849104" evidence="8">
    <location>
        <begin position="21"/>
        <end position="164"/>
    </location>
</feature>
<accession>A0A5B1C201</accession>
<keyword evidence="5 7" id="KW-0573">Peptidoglycan synthesis</keyword>
<evidence type="ECO:0000256" key="3">
    <source>
        <dbReference type="ARBA" id="ARBA00022679"/>
    </source>
</evidence>
<dbReference type="GO" id="GO:0008360">
    <property type="term" value="P:regulation of cell shape"/>
    <property type="evidence" value="ECO:0007669"/>
    <property type="project" value="UniProtKB-UniRule"/>
</dbReference>
<dbReference type="PROSITE" id="PS52029">
    <property type="entry name" value="LD_TPASE"/>
    <property type="match status" value="1"/>
</dbReference>
<evidence type="ECO:0000256" key="8">
    <source>
        <dbReference type="SAM" id="SignalP"/>
    </source>
</evidence>
<keyword evidence="4 7" id="KW-0133">Cell shape</keyword>
<name>A0A5B1C201_VIBCL</name>
<evidence type="ECO:0000256" key="2">
    <source>
        <dbReference type="ARBA" id="ARBA00005992"/>
    </source>
</evidence>
<keyword evidence="3" id="KW-0808">Transferase</keyword>